<dbReference type="CDD" id="cd00063">
    <property type="entry name" value="FN3"/>
    <property type="match status" value="4"/>
</dbReference>
<accession>A0A0G2YLG5</accession>
<feature type="chain" id="PRO_5036292989" evidence="2">
    <location>
        <begin position="18"/>
        <end position="606"/>
    </location>
</feature>
<organism evidence="4">
    <name type="scientific">Mytilus coruscus</name>
    <name type="common">Sea mussel</name>
    <dbReference type="NCBI Taxonomy" id="42192"/>
    <lineage>
        <taxon>Eukaryota</taxon>
        <taxon>Metazoa</taxon>
        <taxon>Spiralia</taxon>
        <taxon>Lophotrochozoa</taxon>
        <taxon>Mollusca</taxon>
        <taxon>Bivalvia</taxon>
        <taxon>Autobranchia</taxon>
        <taxon>Pteriomorphia</taxon>
        <taxon>Mytilida</taxon>
        <taxon>Mytiloidea</taxon>
        <taxon>Mytilidae</taxon>
        <taxon>Mytilinae</taxon>
        <taxon>Mytilus</taxon>
    </lineage>
</organism>
<dbReference type="PANTHER" id="PTHR46708">
    <property type="entry name" value="TENASCIN"/>
    <property type="match status" value="1"/>
</dbReference>
<evidence type="ECO:0000259" key="3">
    <source>
        <dbReference type="PROSITE" id="PS50853"/>
    </source>
</evidence>
<dbReference type="InterPro" id="IPR050991">
    <property type="entry name" value="ECM_Regulatory_Proteins"/>
</dbReference>
<proteinExistence type="evidence at transcript level"/>
<evidence type="ECO:0000313" key="6">
    <source>
        <dbReference type="Proteomes" id="UP000507470"/>
    </source>
</evidence>
<keyword evidence="1" id="KW-0677">Repeat</keyword>
<dbReference type="OrthoDB" id="6107079at2759"/>
<gene>
    <name evidence="5" type="ORF">MCOR_9969</name>
</gene>
<feature type="signal peptide" evidence="2">
    <location>
        <begin position="1"/>
        <end position="17"/>
    </location>
</feature>
<keyword evidence="6" id="KW-1185">Reference proteome</keyword>
<dbReference type="SUPFAM" id="SSF49265">
    <property type="entry name" value="Fibronectin type III"/>
    <property type="match status" value="3"/>
</dbReference>
<dbReference type="Proteomes" id="UP000507470">
    <property type="component" value="Unassembled WGS sequence"/>
</dbReference>
<dbReference type="InterPro" id="IPR036116">
    <property type="entry name" value="FN3_sf"/>
</dbReference>
<feature type="domain" description="Fibronectin type-III" evidence="3">
    <location>
        <begin position="210"/>
        <end position="300"/>
    </location>
</feature>
<evidence type="ECO:0000313" key="4">
    <source>
        <dbReference type="EMBL" id="AKI87977.1"/>
    </source>
</evidence>
<evidence type="ECO:0000256" key="1">
    <source>
        <dbReference type="ARBA" id="ARBA00022737"/>
    </source>
</evidence>
<evidence type="ECO:0000256" key="2">
    <source>
        <dbReference type="SAM" id="SignalP"/>
    </source>
</evidence>
<dbReference type="GO" id="GO:0004725">
    <property type="term" value="F:protein tyrosine phosphatase activity"/>
    <property type="evidence" value="ECO:0007669"/>
    <property type="project" value="UniProtKB-EC"/>
</dbReference>
<feature type="domain" description="Fibronectin type-III" evidence="3">
    <location>
        <begin position="503"/>
        <end position="597"/>
    </location>
</feature>
<dbReference type="Pfam" id="PF00041">
    <property type="entry name" value="fn3"/>
    <property type="match status" value="3"/>
</dbReference>
<dbReference type="EMBL" id="CACVKT020001765">
    <property type="protein sequence ID" value="CAC5371545.1"/>
    <property type="molecule type" value="Genomic_DNA"/>
</dbReference>
<dbReference type="Gene3D" id="2.60.40.10">
    <property type="entry name" value="Immunoglobulins"/>
    <property type="match status" value="4"/>
</dbReference>
<reference evidence="4" key="1">
    <citation type="submission" date="2014-12" db="EMBL/GenBank/DDBJ databases">
        <title>Proteomic analysis of mussel shell.</title>
        <authorList>
            <person name="Liao Z."/>
        </authorList>
    </citation>
    <scope>NUCLEOTIDE SEQUENCE</scope>
    <source>
        <tissue evidence="4">Hard tissue</tissue>
    </source>
</reference>
<keyword evidence="2" id="KW-0732">Signal</keyword>
<dbReference type="AlphaFoldDB" id="A0A0G2YLG5"/>
<dbReference type="EMBL" id="KP322721">
    <property type="protein sequence ID" value="AKI87977.1"/>
    <property type="molecule type" value="mRNA"/>
</dbReference>
<evidence type="ECO:0000313" key="5">
    <source>
        <dbReference type="EMBL" id="CAC5371545.1"/>
    </source>
</evidence>
<reference evidence="5 6" key="2">
    <citation type="submission" date="2020-06" db="EMBL/GenBank/DDBJ databases">
        <authorList>
            <person name="Li R."/>
            <person name="Bekaert M."/>
        </authorList>
    </citation>
    <scope>NUCLEOTIDE SEQUENCE [LARGE SCALE GENOMIC DNA]</scope>
    <source>
        <strain evidence="6">wild</strain>
        <strain evidence="5">Wild</strain>
    </source>
</reference>
<dbReference type="SMR" id="A0A0G2YLG5"/>
<name>A0A0G2YLG5_MYTCO</name>
<feature type="domain" description="Fibronectin type-III" evidence="3">
    <location>
        <begin position="402"/>
        <end position="495"/>
    </location>
</feature>
<keyword evidence="5" id="KW-0378">Hydrolase</keyword>
<sequence>MFSFGIILLTVVSFTNAQWRQDMFTTAENQLRSIVQNGQTLLDFIYQERQKHGGGNMTGGSLMSHNVAYSSFINDVETRLADMEQATQELVRIMRTCPDAPLAPPPPTNVIVESTTIDNVSSIVVKWDPPFNPPENMQYKVYFVPVDQNGMQTAGEVVFRICDSTQTIASITDLTPRSRYRIRVGAVAGAVAEGASMPLNVKTPDIIPSRVRNVMVKSSTANTITLMWNPPPVMGDLMSYEIYYEENPVNKIHITVKPPKNMYVIKDLTEGTSYKIQVSAKSDNGEGEKSIPIEGSTQRFIPGAPQAFKGDAINKTAVVVRWAPPPPKPGDGIIRGYLINYTDVRYTDVAEHRVGADVFETVISNLTPAQVYYFRAFAFTHKSVGRGGPVIALETLADVPSPPRQLQIMTIREEPPKIALTWLPPLHTYGNLKNYTLVWGVQNGANRTEYISKTRLEWSSDFLDDDTTHVFRLSAVNKVGLGDAAVTTYMTPKKVPIIPPNVKVARLQLQSNGSTILNVTWSSPPVSVDGFRILFRKFQLVYSGRWELVEIFDPEARNVEIPLVEPDYPYIVVVRGIPKGQIMNMYNTHQNHNMNPGLHGMGPPPL</sequence>
<dbReference type="SMART" id="SM00060">
    <property type="entry name" value="FN3"/>
    <property type="match status" value="5"/>
</dbReference>
<dbReference type="InterPro" id="IPR013783">
    <property type="entry name" value="Ig-like_fold"/>
</dbReference>
<dbReference type="InterPro" id="IPR003961">
    <property type="entry name" value="FN3_dom"/>
</dbReference>
<dbReference type="PANTHER" id="PTHR46708:SF11">
    <property type="entry name" value="RECEPTOR-TYPE TYROSINE-PROTEIN PHOSPHATASE ETA-LIKE"/>
    <property type="match status" value="1"/>
</dbReference>
<dbReference type="EC" id="3.1.3.48" evidence="5"/>
<dbReference type="PROSITE" id="PS50853">
    <property type="entry name" value="FN3"/>
    <property type="match status" value="5"/>
</dbReference>
<feature type="domain" description="Fibronectin type-III" evidence="3">
    <location>
        <begin position="304"/>
        <end position="398"/>
    </location>
</feature>
<feature type="domain" description="Fibronectin type-III" evidence="3">
    <location>
        <begin position="106"/>
        <end position="206"/>
    </location>
</feature>
<protein>
    <submittedName>
        <fullName evidence="5">PTPRF</fullName>
        <ecNumber evidence="5">3.1.3.48</ecNumber>
    </submittedName>
    <submittedName>
        <fullName evidence="4">Shell protein-6</fullName>
    </submittedName>
</protein>